<evidence type="ECO:0000256" key="1">
    <source>
        <dbReference type="ARBA" id="ARBA00010088"/>
    </source>
</evidence>
<feature type="region of interest" description="Disordered" evidence="4">
    <location>
        <begin position="558"/>
        <end position="608"/>
    </location>
</feature>
<evidence type="ECO:0000259" key="6">
    <source>
        <dbReference type="Pfam" id="PF00561"/>
    </source>
</evidence>
<dbReference type="PANTHER" id="PTHR43248:SF29">
    <property type="entry name" value="TRIPEPTIDYL AMINOPEPTIDASE"/>
    <property type="match status" value="1"/>
</dbReference>
<evidence type="ECO:0000256" key="5">
    <source>
        <dbReference type="SAM" id="SignalP"/>
    </source>
</evidence>
<accession>A0ABW4KPK5</accession>
<dbReference type="InterPro" id="IPR051601">
    <property type="entry name" value="Serine_prot/Carboxylest_S33"/>
</dbReference>
<name>A0ABW4KPK5_9BURK</name>
<dbReference type="Gene3D" id="3.40.50.1820">
    <property type="entry name" value="alpha/beta hydrolase"/>
    <property type="match status" value="1"/>
</dbReference>
<evidence type="ECO:0000256" key="4">
    <source>
        <dbReference type="SAM" id="MobiDB-lite"/>
    </source>
</evidence>
<feature type="compositionally biased region" description="Basic and acidic residues" evidence="4">
    <location>
        <begin position="580"/>
        <end position="600"/>
    </location>
</feature>
<feature type="compositionally biased region" description="Low complexity" evidence="4">
    <location>
        <begin position="563"/>
        <end position="577"/>
    </location>
</feature>
<dbReference type="Proteomes" id="UP001597304">
    <property type="component" value="Unassembled WGS sequence"/>
</dbReference>
<evidence type="ECO:0000256" key="2">
    <source>
        <dbReference type="ARBA" id="ARBA00022729"/>
    </source>
</evidence>
<reference evidence="8" key="1">
    <citation type="journal article" date="2019" name="Int. J. Syst. Evol. Microbiol.">
        <title>The Global Catalogue of Microorganisms (GCM) 10K type strain sequencing project: providing services to taxonomists for standard genome sequencing and annotation.</title>
        <authorList>
            <consortium name="The Broad Institute Genomics Platform"/>
            <consortium name="The Broad Institute Genome Sequencing Center for Infectious Disease"/>
            <person name="Wu L."/>
            <person name="Ma J."/>
        </authorList>
    </citation>
    <scope>NUCLEOTIDE SEQUENCE [LARGE SCALE GENOMIC DNA]</scope>
    <source>
        <strain evidence="8">LMG 29247</strain>
    </source>
</reference>
<comment type="similarity">
    <text evidence="1">Belongs to the peptidase S33 family.</text>
</comment>
<comment type="caution">
    <text evidence="7">The sequence shown here is derived from an EMBL/GenBank/DDBJ whole genome shotgun (WGS) entry which is preliminary data.</text>
</comment>
<evidence type="ECO:0000256" key="3">
    <source>
        <dbReference type="ARBA" id="ARBA00022801"/>
    </source>
</evidence>
<dbReference type="RefSeq" id="WP_147911801.1">
    <property type="nucleotide sequence ID" value="NZ_JBHUEJ010000015.1"/>
</dbReference>
<dbReference type="PROSITE" id="PS51257">
    <property type="entry name" value="PROKAR_LIPOPROTEIN"/>
    <property type="match status" value="1"/>
</dbReference>
<dbReference type="Pfam" id="PF00561">
    <property type="entry name" value="Abhydrolase_1"/>
    <property type="match status" value="1"/>
</dbReference>
<proteinExistence type="inferred from homology"/>
<organism evidence="7 8">
    <name type="scientific">Ottowia flava</name>
    <dbReference type="NCBI Taxonomy" id="2675430"/>
    <lineage>
        <taxon>Bacteria</taxon>
        <taxon>Pseudomonadati</taxon>
        <taxon>Pseudomonadota</taxon>
        <taxon>Betaproteobacteria</taxon>
        <taxon>Burkholderiales</taxon>
        <taxon>Comamonadaceae</taxon>
        <taxon>Ottowia</taxon>
    </lineage>
</organism>
<keyword evidence="3 7" id="KW-0378">Hydrolase</keyword>
<dbReference type="PANTHER" id="PTHR43248">
    <property type="entry name" value="2-SUCCINYL-6-HYDROXY-2,4-CYCLOHEXADIENE-1-CARBOXYLATE SYNTHASE"/>
    <property type="match status" value="1"/>
</dbReference>
<dbReference type="GO" id="GO:0016787">
    <property type="term" value="F:hydrolase activity"/>
    <property type="evidence" value="ECO:0007669"/>
    <property type="project" value="UniProtKB-KW"/>
</dbReference>
<evidence type="ECO:0000313" key="7">
    <source>
        <dbReference type="EMBL" id="MFD1710027.1"/>
    </source>
</evidence>
<dbReference type="InterPro" id="IPR000073">
    <property type="entry name" value="AB_hydrolase_1"/>
</dbReference>
<feature type="chain" id="PRO_5046676054" evidence="5">
    <location>
        <begin position="26"/>
        <end position="608"/>
    </location>
</feature>
<dbReference type="EMBL" id="JBHUEJ010000015">
    <property type="protein sequence ID" value="MFD1710027.1"/>
    <property type="molecule type" value="Genomic_DNA"/>
</dbReference>
<feature type="signal peptide" evidence="5">
    <location>
        <begin position="1"/>
        <end position="25"/>
    </location>
</feature>
<evidence type="ECO:0000313" key="8">
    <source>
        <dbReference type="Proteomes" id="UP001597304"/>
    </source>
</evidence>
<dbReference type="InterPro" id="IPR029058">
    <property type="entry name" value="AB_hydrolase_fold"/>
</dbReference>
<dbReference type="SUPFAM" id="SSF53474">
    <property type="entry name" value="alpha/beta-Hydrolases"/>
    <property type="match status" value="1"/>
</dbReference>
<sequence length="608" mass="64637">MKRCPQSTTSPWTWLVAAATAASLAACGGGDDADGGGTPDPLQAYRDQVVQWGVCDATALGPQVNLPDGVGERLQCADVRAPLDWAKPDRGDVSVAVMRLKSMDPAQRKGSILFNPGGPGEDGLWLSQYLIGFINSADPATPVGAKYRQLASAYDMVGFSPRGTGSSVHVLCQTNEVSKFVDPTPLGTQDVYVANASYNASKYAIACARNPVTPFVNTDATVRDMDLIRGLLGDAKLNYVGYSYGTWLGAWYASLFPDHAGRMVLDSSIDFSGNLERALVAKPVARQIIEDRILAPYAARHAAYYQLGASAGEVSQMINGLSPRVQALLGGQLAGDSYSVRKSEKSMTAIAAARGLDAVLRAAPSDADAGGVVGALAKTVFIAGGTADATERNQAAMSQAIQFYNQYRHTWVNFPAQSISDSGGFWPVTCNDSVATTDPAAWTAIVRAQAQASPRYFFSALGHNPCQFWGGPRTTKPDFKPLQSQKLLMVQSQFDSATPTPDALNMFAQLPTSHLVYVPGEYTHGVFPYQTACVDVAVVDYLMGSDQAPRQIDCPAKPLPQDAAASAAKAQSQASASEPARTHKDQEAADRLLDKFHEGLVPKGSAPR</sequence>
<gene>
    <name evidence="7" type="ORF">ACFSF0_05390</name>
</gene>
<protein>
    <submittedName>
        <fullName evidence="7">Alpha/beta fold hydrolase</fullName>
    </submittedName>
</protein>
<keyword evidence="8" id="KW-1185">Reference proteome</keyword>
<keyword evidence="2 5" id="KW-0732">Signal</keyword>
<feature type="domain" description="AB hydrolase-1" evidence="6">
    <location>
        <begin position="112"/>
        <end position="527"/>
    </location>
</feature>